<dbReference type="RefSeq" id="WP_349661343.1">
    <property type="nucleotide sequence ID" value="NZ_JBEGDG010000019.1"/>
</dbReference>
<dbReference type="NCBIfam" id="TIGR02832">
    <property type="entry name" value="spo_yunB"/>
    <property type="match status" value="1"/>
</dbReference>
<evidence type="ECO:0000313" key="2">
    <source>
        <dbReference type="EMBL" id="MEQ6356955.1"/>
    </source>
</evidence>
<protein>
    <submittedName>
        <fullName evidence="2">Sporulation protein YunB</fullName>
    </submittedName>
</protein>
<evidence type="ECO:0000256" key="1">
    <source>
        <dbReference type="SAM" id="Phobius"/>
    </source>
</evidence>
<dbReference type="Proteomes" id="UP001478862">
    <property type="component" value="Unassembled WGS sequence"/>
</dbReference>
<keyword evidence="3" id="KW-1185">Reference proteome</keyword>
<keyword evidence="1" id="KW-1133">Transmembrane helix</keyword>
<dbReference type="PIRSF" id="PIRSF021383">
    <property type="entry name" value="YunB"/>
    <property type="match status" value="1"/>
</dbReference>
<sequence>MEQEEIFLFFPRKRMKLRSYNQHSNYRKRGKKRLNRIPLLIVSVIVGIFLFIYFLNERLMPTYLEYAEIQTNKIASYVVSNATSNVLDINDVLVEVSPGNNSDLKINTEVINRVRAETVKQVKMNLEQAEEGDLANLPNLDNVEYDFNKIKEGNGVVFYVPISQAANIPLLGNLGPKIPVRFHVVGNVHSEVTSSITEYGINSAFVQVGIHLEVNVQIIVPFASKTATVSQDIPVAMGLTKGQVPNVYSSGDSATQPSLEIPVPFNE</sequence>
<dbReference type="EMBL" id="JBEGDG010000019">
    <property type="protein sequence ID" value="MEQ6356955.1"/>
    <property type="molecule type" value="Genomic_DNA"/>
</dbReference>
<dbReference type="InterPro" id="IPR014197">
    <property type="entry name" value="Sporulation_prot_YunB"/>
</dbReference>
<dbReference type="Pfam" id="PF09560">
    <property type="entry name" value="Spore_YunB"/>
    <property type="match status" value="1"/>
</dbReference>
<name>A0ABV1MWR7_9BACI</name>
<gene>
    <name evidence="2" type="primary">yunB</name>
    <name evidence="2" type="ORF">ABNX05_20195</name>
</gene>
<keyword evidence="1" id="KW-0812">Transmembrane</keyword>
<organism evidence="2 3">
    <name type="scientific">Lysinibacillus zambalensis</name>
    <dbReference type="NCBI Taxonomy" id="3160866"/>
    <lineage>
        <taxon>Bacteria</taxon>
        <taxon>Bacillati</taxon>
        <taxon>Bacillota</taxon>
        <taxon>Bacilli</taxon>
        <taxon>Bacillales</taxon>
        <taxon>Bacillaceae</taxon>
        <taxon>Lysinibacillus</taxon>
    </lineage>
</organism>
<reference evidence="2 3" key="1">
    <citation type="submission" date="2024-06" db="EMBL/GenBank/DDBJ databases">
        <title>Lysinibacillus zambalefons sp. nov., a Novel Firmicute Isolated from the Poon Bato Zambales Hyperalkaline Spring.</title>
        <authorList>
            <person name="Aja J.A."/>
            <person name="Lazaro J.E.H."/>
            <person name="Llorin L.D."/>
            <person name="Lim K.R."/>
            <person name="Teodosio J."/>
            <person name="Dalisay D.S."/>
        </authorList>
    </citation>
    <scope>NUCLEOTIDE SEQUENCE [LARGE SCALE GENOMIC DNA]</scope>
    <source>
        <strain evidence="2 3">M3</strain>
    </source>
</reference>
<keyword evidence="1" id="KW-0472">Membrane</keyword>
<evidence type="ECO:0000313" key="3">
    <source>
        <dbReference type="Proteomes" id="UP001478862"/>
    </source>
</evidence>
<proteinExistence type="predicted"/>
<feature type="transmembrane region" description="Helical" evidence="1">
    <location>
        <begin position="37"/>
        <end position="55"/>
    </location>
</feature>
<accession>A0ABV1MWR7</accession>
<comment type="caution">
    <text evidence="2">The sequence shown here is derived from an EMBL/GenBank/DDBJ whole genome shotgun (WGS) entry which is preliminary data.</text>
</comment>